<dbReference type="EMBL" id="MG820688">
    <property type="protein sequence ID" value="AXF48859.1"/>
    <property type="molecule type" value="mRNA"/>
</dbReference>
<evidence type="ECO:0000256" key="2">
    <source>
        <dbReference type="ARBA" id="ARBA00022692"/>
    </source>
</evidence>
<keyword evidence="6" id="KW-0675">Receptor</keyword>
<keyword evidence="3" id="KW-1133">Transmembrane helix</keyword>
<evidence type="ECO:0000256" key="1">
    <source>
        <dbReference type="ARBA" id="ARBA00004370"/>
    </source>
</evidence>
<organism evidence="6">
    <name type="scientific">Lobesia botrana</name>
    <dbReference type="NCBI Taxonomy" id="209534"/>
    <lineage>
        <taxon>Eukaryota</taxon>
        <taxon>Metazoa</taxon>
        <taxon>Ecdysozoa</taxon>
        <taxon>Arthropoda</taxon>
        <taxon>Hexapoda</taxon>
        <taxon>Insecta</taxon>
        <taxon>Pterygota</taxon>
        <taxon>Neoptera</taxon>
        <taxon>Endopterygota</taxon>
        <taxon>Lepidoptera</taxon>
        <taxon>Glossata</taxon>
        <taxon>Ditrysia</taxon>
        <taxon>Tortricoidea</taxon>
        <taxon>Tortricidae</taxon>
        <taxon>Olethreutinae</taxon>
        <taxon>Olethreutini</taxon>
        <taxon>Lobesia</taxon>
    </lineage>
</organism>
<keyword evidence="2" id="KW-0812">Transmembrane</keyword>
<dbReference type="Gene3D" id="3.40.50.2300">
    <property type="match status" value="2"/>
</dbReference>
<evidence type="ECO:0000256" key="3">
    <source>
        <dbReference type="ARBA" id="ARBA00022989"/>
    </source>
</evidence>
<name>A0A345BF35_9NEOP</name>
<keyword evidence="4" id="KW-0472">Membrane</keyword>
<reference evidence="6" key="1">
    <citation type="journal article" date="2018" name="Comp. Biochem. Physiol. Part D Genomics Proteomics">
        <title>Analysis of the grapevine moth Lobesia botrana antennal transcriptome and expression of odorant-binding and chemosensory proteins.</title>
        <authorList>
            <person name="Rojas V."/>
            <person name="Jimenez H."/>
            <person name="Palma-Millanao R."/>
            <person name="Gonzalez-Gonzalez A."/>
            <person name="Machuca J."/>
            <person name="Godoy R."/>
            <person name="Ceballos R."/>
            <person name="Mutis A."/>
            <person name="Venthur H."/>
        </authorList>
    </citation>
    <scope>NUCLEOTIDE SEQUENCE</scope>
</reference>
<dbReference type="AlphaFoldDB" id="A0A345BF35"/>
<dbReference type="InterPro" id="IPR001828">
    <property type="entry name" value="ANF_lig-bd_rcpt"/>
</dbReference>
<dbReference type="Pfam" id="PF01094">
    <property type="entry name" value="ANF_receptor"/>
    <property type="match status" value="1"/>
</dbReference>
<feature type="domain" description="Receptor ligand binding region" evidence="5">
    <location>
        <begin position="1"/>
        <end position="135"/>
    </location>
</feature>
<evidence type="ECO:0000259" key="5">
    <source>
        <dbReference type="Pfam" id="PF01094"/>
    </source>
</evidence>
<dbReference type="InterPro" id="IPR028082">
    <property type="entry name" value="Peripla_BP_I"/>
</dbReference>
<comment type="subcellular location">
    <subcellularLocation>
        <location evidence="1">Membrane</location>
    </subcellularLocation>
</comment>
<protein>
    <submittedName>
        <fullName evidence="6">Ionotropic receptor IR28</fullName>
    </submittedName>
</protein>
<accession>A0A345BF35</accession>
<sequence>MNNENYHYIFTSFDMELFDLEDFYYNRVNMSGWRLVDRDSDKVKDTLLVMEKFHPIGATILTGGHIKTEPALLYDAVQVLALALAASKEINPTNASCDEETPWSHGKTVMENIDKINAHGLTGPIHFKNGVRTNFT</sequence>
<evidence type="ECO:0000313" key="6">
    <source>
        <dbReference type="EMBL" id="AXF48859.1"/>
    </source>
</evidence>
<dbReference type="SUPFAM" id="SSF53822">
    <property type="entry name" value="Periplasmic binding protein-like I"/>
    <property type="match status" value="1"/>
</dbReference>
<proteinExistence type="evidence at transcript level"/>
<dbReference type="GO" id="GO:0016020">
    <property type="term" value="C:membrane"/>
    <property type="evidence" value="ECO:0007669"/>
    <property type="project" value="UniProtKB-SubCell"/>
</dbReference>
<evidence type="ECO:0000256" key="4">
    <source>
        <dbReference type="ARBA" id="ARBA00023136"/>
    </source>
</evidence>